<keyword evidence="4" id="KW-0732">Signal</keyword>
<sequence length="185" mass="20109">MIRLAVSLLLLVPAMPAAAQTATQVAALREPDVIYVPTPEPMVDKMFELVKLKKGDVLYDLGSGDGRIPIRAAQKFGVRGVGIDINPVRIAEANENAKKAGVTGLVQFRNADLFETDFREATVVTLYLLPTLNDKLLPQLLALKPGTRIVSHAFPISGWTPEAEALVDGRPVFMWRVPAKGTPIK</sequence>
<dbReference type="InterPro" id="IPR026170">
    <property type="entry name" value="FAM173A/B"/>
</dbReference>
<keyword evidence="3" id="KW-0949">S-adenosyl-L-methionine</keyword>
<evidence type="ECO:0000313" key="7">
    <source>
        <dbReference type="Proteomes" id="UP000317894"/>
    </source>
</evidence>
<dbReference type="AlphaFoldDB" id="A0A552U8W4"/>
<evidence type="ECO:0000259" key="5">
    <source>
        <dbReference type="Pfam" id="PF13847"/>
    </source>
</evidence>
<dbReference type="GO" id="GO:0032259">
    <property type="term" value="P:methylation"/>
    <property type="evidence" value="ECO:0007669"/>
    <property type="project" value="UniProtKB-KW"/>
</dbReference>
<evidence type="ECO:0000256" key="4">
    <source>
        <dbReference type="SAM" id="SignalP"/>
    </source>
</evidence>
<accession>A0A552U8W4</accession>
<dbReference type="InterPro" id="IPR029063">
    <property type="entry name" value="SAM-dependent_MTases_sf"/>
</dbReference>
<dbReference type="OrthoDB" id="281208at2"/>
<evidence type="ECO:0000256" key="3">
    <source>
        <dbReference type="ARBA" id="ARBA00022691"/>
    </source>
</evidence>
<dbReference type="InterPro" id="IPR025714">
    <property type="entry name" value="Methyltranfer_dom"/>
</dbReference>
<reference evidence="6 7" key="1">
    <citation type="submission" date="2019-07" db="EMBL/GenBank/DDBJ databases">
        <title>Novel species isolated from glacier.</title>
        <authorList>
            <person name="Liu Q."/>
            <person name="Xin Y.-H."/>
        </authorList>
    </citation>
    <scope>NUCLEOTIDE SEQUENCE [LARGE SCALE GENOMIC DNA]</scope>
    <source>
        <strain evidence="6 7">LB1R16</strain>
    </source>
</reference>
<dbReference type="Pfam" id="PF13847">
    <property type="entry name" value="Methyltransf_31"/>
    <property type="match status" value="1"/>
</dbReference>
<feature type="domain" description="Methyltransferase" evidence="5">
    <location>
        <begin position="53"/>
        <end position="117"/>
    </location>
</feature>
<protein>
    <submittedName>
        <fullName evidence="6">Class I SAM-dependent methyltransferase</fullName>
    </submittedName>
</protein>
<dbReference type="PANTHER" id="PTHR13610:SF11">
    <property type="entry name" value="METHYLTRANSFERASE DOMAIN-CONTAINING PROTEIN"/>
    <property type="match status" value="1"/>
</dbReference>
<evidence type="ECO:0000256" key="2">
    <source>
        <dbReference type="ARBA" id="ARBA00022679"/>
    </source>
</evidence>
<dbReference type="PANTHER" id="PTHR13610">
    <property type="entry name" value="METHYLTRANSFERASE DOMAIN-CONTAINING PROTEIN"/>
    <property type="match status" value="1"/>
</dbReference>
<feature type="chain" id="PRO_5022145134" evidence="4">
    <location>
        <begin position="20"/>
        <end position="185"/>
    </location>
</feature>
<name>A0A552U8W4_9SPHN</name>
<keyword evidence="1 6" id="KW-0489">Methyltransferase</keyword>
<feature type="signal peptide" evidence="4">
    <location>
        <begin position="1"/>
        <end position="19"/>
    </location>
</feature>
<organism evidence="6 7">
    <name type="scientific">Glacieibacterium frigidum</name>
    <dbReference type="NCBI Taxonomy" id="2593303"/>
    <lineage>
        <taxon>Bacteria</taxon>
        <taxon>Pseudomonadati</taxon>
        <taxon>Pseudomonadota</taxon>
        <taxon>Alphaproteobacteria</taxon>
        <taxon>Sphingomonadales</taxon>
        <taxon>Sphingosinicellaceae</taxon>
        <taxon>Glacieibacterium</taxon>
    </lineage>
</organism>
<dbReference type="RefSeq" id="WP_144237854.1">
    <property type="nucleotide sequence ID" value="NZ_VJWA01000002.1"/>
</dbReference>
<keyword evidence="2 6" id="KW-0808">Transferase</keyword>
<proteinExistence type="predicted"/>
<comment type="caution">
    <text evidence="6">The sequence shown here is derived from an EMBL/GenBank/DDBJ whole genome shotgun (WGS) entry which is preliminary data.</text>
</comment>
<dbReference type="GO" id="GO:0016279">
    <property type="term" value="F:protein-lysine N-methyltransferase activity"/>
    <property type="evidence" value="ECO:0007669"/>
    <property type="project" value="InterPro"/>
</dbReference>
<gene>
    <name evidence="6" type="ORF">FMM06_13240</name>
</gene>
<dbReference type="SUPFAM" id="SSF53335">
    <property type="entry name" value="S-adenosyl-L-methionine-dependent methyltransferases"/>
    <property type="match status" value="1"/>
</dbReference>
<dbReference type="CDD" id="cd02440">
    <property type="entry name" value="AdoMet_MTases"/>
    <property type="match status" value="1"/>
</dbReference>
<keyword evidence="7" id="KW-1185">Reference proteome</keyword>
<evidence type="ECO:0000256" key="1">
    <source>
        <dbReference type="ARBA" id="ARBA00022603"/>
    </source>
</evidence>
<dbReference type="EMBL" id="VJWA01000002">
    <property type="protein sequence ID" value="TRW14648.1"/>
    <property type="molecule type" value="Genomic_DNA"/>
</dbReference>
<dbReference type="Proteomes" id="UP000317894">
    <property type="component" value="Unassembled WGS sequence"/>
</dbReference>
<evidence type="ECO:0000313" key="6">
    <source>
        <dbReference type="EMBL" id="TRW14648.1"/>
    </source>
</evidence>
<dbReference type="Gene3D" id="3.40.50.150">
    <property type="entry name" value="Vaccinia Virus protein VP39"/>
    <property type="match status" value="1"/>
</dbReference>